<protein>
    <submittedName>
        <fullName evidence="9">Uncharacterized protein</fullName>
    </submittedName>
</protein>
<dbReference type="NCBIfam" id="TIGR01167">
    <property type="entry name" value="LPXTG_anchor"/>
    <property type="match status" value="1"/>
</dbReference>
<name>A0A2M9HLE6_9BIFI</name>
<dbReference type="Pfam" id="PF17802">
    <property type="entry name" value="SpaA"/>
    <property type="match status" value="1"/>
</dbReference>
<dbReference type="InterPro" id="IPR019931">
    <property type="entry name" value="LPXTG_anchor"/>
</dbReference>
<dbReference type="Gene3D" id="2.60.40.10">
    <property type="entry name" value="Immunoglobulins"/>
    <property type="match status" value="1"/>
</dbReference>
<proteinExistence type="predicted"/>
<organism evidence="9 10">
    <name type="scientific">Bifidobacterium felsineum</name>
    <dbReference type="NCBI Taxonomy" id="2045440"/>
    <lineage>
        <taxon>Bacteria</taxon>
        <taxon>Bacillati</taxon>
        <taxon>Actinomycetota</taxon>
        <taxon>Actinomycetes</taxon>
        <taxon>Bifidobacteriales</taxon>
        <taxon>Bifidobacteriaceae</taxon>
        <taxon>Bifidobacterium</taxon>
    </lineage>
</organism>
<dbReference type="RefSeq" id="WP_100493243.1">
    <property type="nucleotide sequence ID" value="NZ_JAFEJV010000001.1"/>
</dbReference>
<evidence type="ECO:0000259" key="7">
    <source>
        <dbReference type="Pfam" id="PF00746"/>
    </source>
</evidence>
<dbReference type="Pfam" id="PF00746">
    <property type="entry name" value="Gram_pos_anchor"/>
    <property type="match status" value="1"/>
</dbReference>
<reference evidence="10" key="1">
    <citation type="submission" date="2017-10" db="EMBL/GenBank/DDBJ databases">
        <title>Draft genome sequences of strains TRE 1, TRE 9, TRE H and TRI 7, isolated from tamarins, belonging to four potential novel Bifidobacterium species.</title>
        <authorList>
            <person name="Mattarelli P."/>
            <person name="Modesto M."/>
            <person name="Puglisi E."/>
            <person name="Morelli L."/>
            <person name="Bonetti A."/>
            <person name="Spezio C."/>
            <person name="Sandri C."/>
        </authorList>
    </citation>
    <scope>NUCLEOTIDE SEQUENCE [LARGE SCALE GENOMIC DNA]</scope>
    <source>
        <strain evidence="10">TREH</strain>
    </source>
</reference>
<feature type="domain" description="SpaA-like prealbumin fold" evidence="8">
    <location>
        <begin position="411"/>
        <end position="501"/>
    </location>
</feature>
<dbReference type="OrthoDB" id="3224346at2"/>
<evidence type="ECO:0000256" key="6">
    <source>
        <dbReference type="SAM" id="SignalP"/>
    </source>
</evidence>
<keyword evidence="3 6" id="KW-0732">Signal</keyword>
<keyword evidence="2" id="KW-0964">Secreted</keyword>
<gene>
    <name evidence="9" type="ORF">CSQ86_00665</name>
</gene>
<evidence type="ECO:0000313" key="10">
    <source>
        <dbReference type="Proteomes" id="UP000229239"/>
    </source>
</evidence>
<keyword evidence="10" id="KW-1185">Reference proteome</keyword>
<keyword evidence="5" id="KW-0812">Transmembrane</keyword>
<keyword evidence="1" id="KW-0134">Cell wall</keyword>
<dbReference type="InterPro" id="IPR013783">
    <property type="entry name" value="Ig-like_fold"/>
</dbReference>
<feature type="transmembrane region" description="Helical" evidence="5">
    <location>
        <begin position="555"/>
        <end position="577"/>
    </location>
</feature>
<comment type="caution">
    <text evidence="9">The sequence shown here is derived from an EMBL/GenBank/DDBJ whole genome shotgun (WGS) entry which is preliminary data.</text>
</comment>
<dbReference type="InterPro" id="IPR041033">
    <property type="entry name" value="SpaA_PFL_dom_1"/>
</dbReference>
<feature type="chain" id="PRO_5014728328" evidence="6">
    <location>
        <begin position="33"/>
        <end position="588"/>
    </location>
</feature>
<dbReference type="Proteomes" id="UP000229239">
    <property type="component" value="Unassembled WGS sequence"/>
</dbReference>
<evidence type="ECO:0000256" key="1">
    <source>
        <dbReference type="ARBA" id="ARBA00022512"/>
    </source>
</evidence>
<evidence type="ECO:0000256" key="3">
    <source>
        <dbReference type="ARBA" id="ARBA00022729"/>
    </source>
</evidence>
<feature type="signal peptide" evidence="6">
    <location>
        <begin position="1"/>
        <end position="32"/>
    </location>
</feature>
<evidence type="ECO:0000259" key="8">
    <source>
        <dbReference type="Pfam" id="PF17802"/>
    </source>
</evidence>
<keyword evidence="4" id="KW-0572">Peptidoglycan-anchor</keyword>
<feature type="domain" description="Gram-positive cocci surface proteins LPxTG" evidence="7">
    <location>
        <begin position="543"/>
        <end position="583"/>
    </location>
</feature>
<dbReference type="GO" id="GO:0005975">
    <property type="term" value="P:carbohydrate metabolic process"/>
    <property type="evidence" value="ECO:0007669"/>
    <property type="project" value="UniProtKB-ARBA"/>
</dbReference>
<evidence type="ECO:0000256" key="2">
    <source>
        <dbReference type="ARBA" id="ARBA00022525"/>
    </source>
</evidence>
<sequence>MKGSLLKKGFAALAAFAVGVSGLALGVTTASAADGLTAADYGHSITVTGSANALKERSFTAIRLAGFDEGASLDVATESAVEQNVKNALSGTAYNASKDGDPMAWVAANLKDSTSSPYSGELRNFVTDLAHQLQGTAGNTDGKWSGYKATANSGDPDETGENVYTLNNGVTGGIYLIIDKAANGKLASNSIPILVGTSVKDVTNASGKVEVKNNVPPLEKTVTNQVIGKSEYANFKVTTAVPNYVGYQKGMYVFKIIDSIRNDTTSNDTTKIQFDDKFDLKVTIDGVTDPIPAQTPTTPGYELTKSAAGFTVDLSSYIESKAGTKTINREYVNGVPTPNKTATVLTAGTPDLTGKTVTLTYNALVTAEIGTDGAQNDVKLQYSNNPKIYDEGDTPTVTEREDHEKVFNVPLKIKKTDKTSGQPLSGAVFQIIDKDGTNLTSKNLTATSGADGLASFASLGLKQDANDKTKYESTFTVKEVTAPKDHVLPSDPTFKVKISATVSGTKENAELTDVKYEIVAGGGLQTFASVFGSGVASIVTVKNAKNITELPLTGAAGTALFTVIGLLLAGAAATVFAKSRRTSKALQA</sequence>
<dbReference type="EMBL" id="PEBJ01000001">
    <property type="protein sequence ID" value="PJM77634.1"/>
    <property type="molecule type" value="Genomic_DNA"/>
</dbReference>
<keyword evidence="5" id="KW-1133">Transmembrane helix</keyword>
<keyword evidence="5" id="KW-0472">Membrane</keyword>
<dbReference type="AlphaFoldDB" id="A0A2M9HLE6"/>
<dbReference type="Gene3D" id="2.60.40.740">
    <property type="match status" value="1"/>
</dbReference>
<evidence type="ECO:0000256" key="4">
    <source>
        <dbReference type="ARBA" id="ARBA00023088"/>
    </source>
</evidence>
<accession>A0A2M9HLE6</accession>
<evidence type="ECO:0000256" key="5">
    <source>
        <dbReference type="SAM" id="Phobius"/>
    </source>
</evidence>
<evidence type="ECO:0000313" key="9">
    <source>
        <dbReference type="EMBL" id="PJM77634.1"/>
    </source>
</evidence>